<dbReference type="Pfam" id="PF00795">
    <property type="entry name" value="CN_hydrolase"/>
    <property type="match status" value="1"/>
</dbReference>
<feature type="domain" description="CN hydrolase" evidence="2">
    <location>
        <begin position="4"/>
        <end position="272"/>
    </location>
</feature>
<dbReference type="AlphaFoldDB" id="A0A243WAP4"/>
<dbReference type="InterPro" id="IPR044149">
    <property type="entry name" value="Nitrilases_CHs"/>
</dbReference>
<sequence length="327" mass="35985">MKTSKVGVVQATPALFDLAKSVDLVISWIQRGAEAGCELLLFPESFIPCYPRGLTFEAIVGRRTDKGRAMWLDYWQNSLAVDSPELGRIQQAVRKAGVFVALGITEKEPIGGTLYCTLLYFGKDGALLGKHRKLKPTGLERYIWGESDGSTLVSFATDLGILGGLICWENYMPLARTALYQKGVEIYLAPTADARDSWQATMQHIALEGRCYVLASNQFVRKSDYPERYQTDLADEPDVMSRGGSVIISPMGEVLAGPLWDQEGLLTAELDADVLIKSKLDFDCVGHYARPDVFQLTVANQPETLPVQARYDGKKARQSKPLGPAAC</sequence>
<dbReference type="OrthoDB" id="9811121at2"/>
<dbReference type="InterPro" id="IPR000132">
    <property type="entry name" value="Nitrilase/CN_hydratase_CS"/>
</dbReference>
<dbReference type="Proteomes" id="UP000194873">
    <property type="component" value="Unassembled WGS sequence"/>
</dbReference>
<protein>
    <submittedName>
        <fullName evidence="3">Nitrilase</fullName>
    </submittedName>
</protein>
<accession>A0A243WAP4</accession>
<dbReference type="PROSITE" id="PS50263">
    <property type="entry name" value="CN_HYDROLASE"/>
    <property type="match status" value="1"/>
</dbReference>
<evidence type="ECO:0000313" key="3">
    <source>
        <dbReference type="EMBL" id="OUJ71419.1"/>
    </source>
</evidence>
<dbReference type="EMBL" id="MTSE01000016">
    <property type="protein sequence ID" value="OUJ71419.1"/>
    <property type="molecule type" value="Genomic_DNA"/>
</dbReference>
<gene>
    <name evidence="3" type="ORF">BXP70_21935</name>
</gene>
<dbReference type="GO" id="GO:0000257">
    <property type="term" value="F:nitrilase activity"/>
    <property type="evidence" value="ECO:0007669"/>
    <property type="project" value="UniProtKB-ARBA"/>
</dbReference>
<evidence type="ECO:0000259" key="2">
    <source>
        <dbReference type="PROSITE" id="PS50263"/>
    </source>
</evidence>
<reference evidence="3 4" key="1">
    <citation type="submission" date="2017-01" db="EMBL/GenBank/DDBJ databases">
        <title>A new Hymenobacter.</title>
        <authorList>
            <person name="Liang Y."/>
            <person name="Feng F."/>
        </authorList>
    </citation>
    <scope>NUCLEOTIDE SEQUENCE [LARGE SCALE GENOMIC DNA]</scope>
    <source>
        <strain evidence="3">MIMBbqt21</strain>
    </source>
</reference>
<dbReference type="RefSeq" id="WP_086596262.1">
    <property type="nucleotide sequence ID" value="NZ_MTSE01000016.1"/>
</dbReference>
<dbReference type="PANTHER" id="PTHR46044:SF1">
    <property type="entry name" value="CN HYDROLASE DOMAIN-CONTAINING PROTEIN"/>
    <property type="match status" value="1"/>
</dbReference>
<keyword evidence="4" id="KW-1185">Reference proteome</keyword>
<dbReference type="PANTHER" id="PTHR46044">
    <property type="entry name" value="NITRILASE"/>
    <property type="match status" value="1"/>
</dbReference>
<dbReference type="InterPro" id="IPR003010">
    <property type="entry name" value="C-N_Hydrolase"/>
</dbReference>
<comment type="similarity">
    <text evidence="1">Belongs to the carbon-nitrogen hydrolase superfamily. Nitrilase family.</text>
</comment>
<comment type="caution">
    <text evidence="3">The sequence shown here is derived from an EMBL/GenBank/DDBJ whole genome shotgun (WGS) entry which is preliminary data.</text>
</comment>
<dbReference type="PROSITE" id="PS00921">
    <property type="entry name" value="NITRIL_CHT_2"/>
    <property type="match status" value="1"/>
</dbReference>
<proteinExistence type="inferred from homology"/>
<organism evidence="3 4">
    <name type="scientific">Hymenobacter crusticola</name>
    <dbReference type="NCBI Taxonomy" id="1770526"/>
    <lineage>
        <taxon>Bacteria</taxon>
        <taxon>Pseudomonadati</taxon>
        <taxon>Bacteroidota</taxon>
        <taxon>Cytophagia</taxon>
        <taxon>Cytophagales</taxon>
        <taxon>Hymenobacteraceae</taxon>
        <taxon>Hymenobacter</taxon>
    </lineage>
</organism>
<evidence type="ECO:0000313" key="4">
    <source>
        <dbReference type="Proteomes" id="UP000194873"/>
    </source>
</evidence>
<dbReference type="Gene3D" id="3.60.110.10">
    <property type="entry name" value="Carbon-nitrogen hydrolase"/>
    <property type="match status" value="1"/>
</dbReference>
<name>A0A243WAP4_9BACT</name>
<dbReference type="InterPro" id="IPR036526">
    <property type="entry name" value="C-N_Hydrolase_sf"/>
</dbReference>
<dbReference type="SUPFAM" id="SSF56317">
    <property type="entry name" value="Carbon-nitrogen hydrolase"/>
    <property type="match status" value="1"/>
</dbReference>
<dbReference type="CDD" id="cd07564">
    <property type="entry name" value="nitrilases_CHs"/>
    <property type="match status" value="1"/>
</dbReference>
<evidence type="ECO:0000256" key="1">
    <source>
        <dbReference type="ARBA" id="ARBA00008129"/>
    </source>
</evidence>